<sequence>MTTASYTVRKWVKPEDLNQHGTLFGGSLLRWIDEEAAICAIFQLGNDRLVTKFISEINFVSSAVQGDLIEMNFSVVKFGRTSITLSCHVRNVLTRDEVLTISTIVFVGLGSDGLPVAHGLTDATQGSERVPFRESRRLG</sequence>
<feature type="domain" description="HotDog ACOT-type" evidence="4">
    <location>
        <begin position="2"/>
        <end position="112"/>
    </location>
</feature>
<dbReference type="GO" id="GO:0006637">
    <property type="term" value="P:acyl-CoA metabolic process"/>
    <property type="evidence" value="ECO:0007669"/>
    <property type="project" value="TreeGrafter"/>
</dbReference>
<reference evidence="5 6" key="1">
    <citation type="submission" date="2020-02" db="EMBL/GenBank/DDBJ databases">
        <title>Sequencing the genomes of 1000 actinobacteria strains.</title>
        <authorList>
            <person name="Klenk H.-P."/>
        </authorList>
    </citation>
    <scope>NUCLEOTIDE SEQUENCE [LARGE SCALE GENOMIC DNA]</scope>
    <source>
        <strain evidence="5 6">DSM 27960</strain>
    </source>
</reference>
<dbReference type="PANTHER" id="PTHR11049">
    <property type="entry name" value="ACYL COENZYME A THIOESTER HYDROLASE"/>
    <property type="match status" value="1"/>
</dbReference>
<dbReference type="GO" id="GO:0009062">
    <property type="term" value="P:fatty acid catabolic process"/>
    <property type="evidence" value="ECO:0007669"/>
    <property type="project" value="TreeGrafter"/>
</dbReference>
<comment type="similarity">
    <text evidence="1">Belongs to the acyl coenzyme A hydrolase family.</text>
</comment>
<dbReference type="Gene3D" id="3.10.129.10">
    <property type="entry name" value="Hotdog Thioesterase"/>
    <property type="match status" value="1"/>
</dbReference>
<dbReference type="CDD" id="cd03442">
    <property type="entry name" value="BFIT_BACH"/>
    <property type="match status" value="1"/>
</dbReference>
<organism evidence="5 6">
    <name type="scientific">Lysinibacter cavernae</name>
    <dbReference type="NCBI Taxonomy" id="1640652"/>
    <lineage>
        <taxon>Bacteria</taxon>
        <taxon>Bacillati</taxon>
        <taxon>Actinomycetota</taxon>
        <taxon>Actinomycetes</taxon>
        <taxon>Micrococcales</taxon>
        <taxon>Microbacteriaceae</taxon>
        <taxon>Lysinibacter</taxon>
    </lineage>
</organism>
<gene>
    <name evidence="5" type="ORF">FHX76_002613</name>
</gene>
<dbReference type="GO" id="GO:0052816">
    <property type="term" value="F:long-chain fatty acyl-CoA hydrolase activity"/>
    <property type="evidence" value="ECO:0007669"/>
    <property type="project" value="TreeGrafter"/>
</dbReference>
<protein>
    <submittedName>
        <fullName evidence="5">Acyl-CoA hydrolase</fullName>
    </submittedName>
</protein>
<evidence type="ECO:0000259" key="4">
    <source>
        <dbReference type="PROSITE" id="PS51770"/>
    </source>
</evidence>
<dbReference type="InterPro" id="IPR033120">
    <property type="entry name" value="HOTDOG_ACOT"/>
</dbReference>
<dbReference type="AlphaFoldDB" id="A0A7X5R390"/>
<accession>A0A7X5R390</accession>
<dbReference type="InterPro" id="IPR040170">
    <property type="entry name" value="Cytosol_ACT"/>
</dbReference>
<dbReference type="SUPFAM" id="SSF54637">
    <property type="entry name" value="Thioesterase/thiol ester dehydrase-isomerase"/>
    <property type="match status" value="1"/>
</dbReference>
<dbReference type="RefSeq" id="WP_167151235.1">
    <property type="nucleotide sequence ID" value="NZ_JAAMOX010000002.1"/>
</dbReference>
<dbReference type="PANTHER" id="PTHR11049:SF31">
    <property type="entry name" value="HOTDOG ACOT-TYPE DOMAIN-CONTAINING PROTEIN"/>
    <property type="match status" value="1"/>
</dbReference>
<keyword evidence="2 3" id="KW-0378">Hydrolase</keyword>
<evidence type="ECO:0000256" key="2">
    <source>
        <dbReference type="ARBA" id="ARBA00022801"/>
    </source>
</evidence>
<name>A0A7X5R390_9MICO</name>
<keyword evidence="6" id="KW-1185">Reference proteome</keyword>
<evidence type="ECO:0000256" key="3">
    <source>
        <dbReference type="PROSITE-ProRule" id="PRU01106"/>
    </source>
</evidence>
<dbReference type="EMBL" id="JAAMOX010000002">
    <property type="protein sequence ID" value="NIH54717.1"/>
    <property type="molecule type" value="Genomic_DNA"/>
</dbReference>
<evidence type="ECO:0000256" key="1">
    <source>
        <dbReference type="ARBA" id="ARBA00010458"/>
    </source>
</evidence>
<dbReference type="PROSITE" id="PS51770">
    <property type="entry name" value="HOTDOG_ACOT"/>
    <property type="match status" value="1"/>
</dbReference>
<evidence type="ECO:0000313" key="6">
    <source>
        <dbReference type="Proteomes" id="UP000541033"/>
    </source>
</evidence>
<comment type="caution">
    <text evidence="5">The sequence shown here is derived from an EMBL/GenBank/DDBJ whole genome shotgun (WGS) entry which is preliminary data.</text>
</comment>
<dbReference type="GO" id="GO:0005829">
    <property type="term" value="C:cytosol"/>
    <property type="evidence" value="ECO:0007669"/>
    <property type="project" value="TreeGrafter"/>
</dbReference>
<dbReference type="InterPro" id="IPR029069">
    <property type="entry name" value="HotDog_dom_sf"/>
</dbReference>
<proteinExistence type="inferred from homology"/>
<dbReference type="InterPro" id="IPR006683">
    <property type="entry name" value="Thioestr_dom"/>
</dbReference>
<dbReference type="Pfam" id="PF03061">
    <property type="entry name" value="4HBT"/>
    <property type="match status" value="1"/>
</dbReference>
<dbReference type="Proteomes" id="UP000541033">
    <property type="component" value="Unassembled WGS sequence"/>
</dbReference>
<evidence type="ECO:0000313" key="5">
    <source>
        <dbReference type="EMBL" id="NIH54717.1"/>
    </source>
</evidence>